<keyword evidence="4 9" id="KW-0819">tRNA processing</keyword>
<dbReference type="Proteomes" id="UP001500021">
    <property type="component" value="Unassembled WGS sequence"/>
</dbReference>
<dbReference type="Pfam" id="PF05127">
    <property type="entry name" value="NAT10_TcmA_helicase"/>
    <property type="match status" value="1"/>
</dbReference>
<dbReference type="RefSeq" id="WP_343818969.1">
    <property type="nucleotide sequence ID" value="NZ_BAAAFA010000014.1"/>
</dbReference>
<feature type="domain" description="TmcA/NAT10 N-terminal" evidence="11">
    <location>
        <begin position="8"/>
        <end position="121"/>
    </location>
</feature>
<dbReference type="InterPro" id="IPR032672">
    <property type="entry name" value="TmcA/NAT10/Kre33"/>
</dbReference>
<comment type="caution">
    <text evidence="9">Lacks conserved residue(s) required for the propagation of feature annotation.</text>
</comment>
<evidence type="ECO:0000259" key="11">
    <source>
        <dbReference type="Pfam" id="PF08351"/>
    </source>
</evidence>
<dbReference type="InterPro" id="IPR027417">
    <property type="entry name" value="P-loop_NTPase"/>
</dbReference>
<dbReference type="Gene3D" id="3.40.50.11040">
    <property type="match status" value="1"/>
</dbReference>
<comment type="function">
    <text evidence="9">Catalyzes the formation of N(4)-acetylcytidine (ac(4)C) at the wobble position of tRNA(Met), by using acetyl-CoA as an acetyl donor and ATP (or GTP).</text>
</comment>
<dbReference type="InterPro" id="IPR038321">
    <property type="entry name" value="TmcA_C_sf"/>
</dbReference>
<evidence type="ECO:0000256" key="9">
    <source>
        <dbReference type="HAMAP-Rule" id="MF_01886"/>
    </source>
</evidence>
<evidence type="ECO:0000313" key="13">
    <source>
        <dbReference type="EMBL" id="GAA0823622.1"/>
    </source>
</evidence>
<dbReference type="PANTHER" id="PTHR10925">
    <property type="entry name" value="N-ACETYLTRANSFERASE 10"/>
    <property type="match status" value="1"/>
</dbReference>
<feature type="domain" description="TcmA/NAT10 helicase" evidence="10">
    <location>
        <begin position="200"/>
        <end position="374"/>
    </location>
</feature>
<dbReference type="Gene3D" id="1.20.120.890">
    <property type="entry name" value="tRNA(Met) cytidine acetyltransferase, tail domain"/>
    <property type="match status" value="1"/>
</dbReference>
<dbReference type="EMBL" id="BAAAFA010000014">
    <property type="protein sequence ID" value="GAA0823622.1"/>
    <property type="molecule type" value="Genomic_DNA"/>
</dbReference>
<comment type="catalytic activity">
    <reaction evidence="9">
        <text>cytidine(34) in elongator tRNA(Met) + acetyl-CoA + ATP + H2O = N(4)-acetylcytidine(34) in elongator tRNA(Met) + ADP + phosphate + CoA + H(+)</text>
        <dbReference type="Rhea" id="RHEA:43788"/>
        <dbReference type="Rhea" id="RHEA-COMP:10693"/>
        <dbReference type="Rhea" id="RHEA-COMP:10694"/>
        <dbReference type="ChEBI" id="CHEBI:15377"/>
        <dbReference type="ChEBI" id="CHEBI:15378"/>
        <dbReference type="ChEBI" id="CHEBI:30616"/>
        <dbReference type="ChEBI" id="CHEBI:43474"/>
        <dbReference type="ChEBI" id="CHEBI:57287"/>
        <dbReference type="ChEBI" id="CHEBI:57288"/>
        <dbReference type="ChEBI" id="CHEBI:74900"/>
        <dbReference type="ChEBI" id="CHEBI:82748"/>
        <dbReference type="ChEBI" id="CHEBI:456216"/>
        <dbReference type="EC" id="2.3.1.193"/>
    </reaction>
</comment>
<evidence type="ECO:0000259" key="10">
    <source>
        <dbReference type="Pfam" id="PF05127"/>
    </source>
</evidence>
<evidence type="ECO:0000313" key="14">
    <source>
        <dbReference type="Proteomes" id="UP001500021"/>
    </source>
</evidence>
<keyword evidence="3 9" id="KW-0808">Transferase</keyword>
<keyword evidence="7 9" id="KW-0694">RNA-binding</keyword>
<keyword evidence="5 9" id="KW-0547">Nucleotide-binding</keyword>
<dbReference type="InterPro" id="IPR016181">
    <property type="entry name" value="Acyl_CoA_acyltransferase"/>
</dbReference>
<evidence type="ECO:0000256" key="2">
    <source>
        <dbReference type="ARBA" id="ARBA00022555"/>
    </source>
</evidence>
<organism evidence="13 14">
    <name type="scientific">Colwellia asteriadis</name>
    <dbReference type="NCBI Taxonomy" id="517723"/>
    <lineage>
        <taxon>Bacteria</taxon>
        <taxon>Pseudomonadati</taxon>
        <taxon>Pseudomonadota</taxon>
        <taxon>Gammaproteobacteria</taxon>
        <taxon>Alteromonadales</taxon>
        <taxon>Colwelliaceae</taxon>
        <taxon>Colwellia</taxon>
    </lineage>
</organism>
<dbReference type="InterPro" id="IPR024914">
    <property type="entry name" value="tRNA_acetyltr_TmcA"/>
</dbReference>
<dbReference type="InterPro" id="IPR000182">
    <property type="entry name" value="GNAT_dom"/>
</dbReference>
<keyword evidence="6 9" id="KW-0067">ATP-binding</keyword>
<feature type="binding site" evidence="9">
    <location>
        <position position="180"/>
    </location>
    <ligand>
        <name>ATP</name>
        <dbReference type="ChEBI" id="CHEBI:30616"/>
    </ligand>
</feature>
<dbReference type="Gene3D" id="3.40.50.300">
    <property type="entry name" value="P-loop containing nucleotide triphosphate hydrolases"/>
    <property type="match status" value="1"/>
</dbReference>
<accession>A0ABP3WKZ0</accession>
<dbReference type="SUPFAM" id="SSF55729">
    <property type="entry name" value="Acyl-CoA N-acyltransferases (Nat)"/>
    <property type="match status" value="1"/>
</dbReference>
<evidence type="ECO:0000256" key="3">
    <source>
        <dbReference type="ARBA" id="ARBA00022679"/>
    </source>
</evidence>
<comment type="subcellular location">
    <subcellularLocation>
        <location evidence="9">Cytoplasm</location>
    </subcellularLocation>
</comment>
<dbReference type="EC" id="2.3.1.193" evidence="9"/>
<keyword evidence="14" id="KW-1185">Reference proteome</keyword>
<feature type="binding site" evidence="9">
    <location>
        <position position="554"/>
    </location>
    <ligand>
        <name>acetyl-CoA</name>
        <dbReference type="ChEBI" id="CHEBI:57288"/>
    </ligand>
</feature>
<gene>
    <name evidence="9" type="primary">tmcA</name>
    <name evidence="13" type="ORF">GCM10009111_33610</name>
</gene>
<feature type="binding site" evidence="9">
    <location>
        <position position="356"/>
    </location>
    <ligand>
        <name>ATP</name>
        <dbReference type="ChEBI" id="CHEBI:30616"/>
    </ligand>
</feature>
<sequence>MLNETFTAWFNALVTDATLKRERRLVVLSGDELWAKSLLDNLPFFQRPLSLQKSCLIYGDSTIFKANVQAKRYQAKLGSESELIIFADSHFTIDALAALSGTLKAGGVLFIITPMLQEQLKLSHFLQRFFSLVNNSHFIISQDDVRFQDILTMPATANDYRKEETQSLNDMSSPYATAEQKLAVIAIKKVLTGHRKRPLVLTADRGRGKSSALAIACAELLLNNNVANNKAQPLSIIISAPSLASVSVFFEQLNKSLPNAKAFKQKIIHEQGSIEFIAIDQLLAKQPTASLVLVDEAAAFPVYLLEQLVRRYHRMVFASTVHGYEGAGRGFTLKFQKILTELCPNWRTLHINEPIRWQQNDPLEQLIFNGCLLNSELPLLDNTKSTILKASLMVERVSVAELLANERLLADAFSILVTAHYQTKPSDLKLLLDNKNVQLQCLFRKGNQEKQLLGVALLIQEGWWDSAEDINAADISAVAASQKRLSNHFIPQSLFVHCGIENAFSYRYLRIMRIAIHPSMQQQGLGSFFIEQINHHASLQSVDFTGASFGSNVELLSYWFKAGFSTARLGFTQDKASGEHSALLLKGISPKAIAQLTALSNSFYRSFDYLLLDEYKGLPTALVAQLLSQQTLAQLAPLEKSDLNNVNAFATGQRVYSSCVFSLYLWFKHELINQRELLTHVANQKMLLVLTSRLIQKHSEADVCLYYDFTGKKMLNNTIKTYVTQLLSATKG</sequence>
<dbReference type="HAMAP" id="MF_01886">
    <property type="entry name" value="tRNA_acetyltr_TmcA"/>
    <property type="match status" value="1"/>
</dbReference>
<evidence type="ECO:0000259" key="12">
    <source>
        <dbReference type="Pfam" id="PF13718"/>
    </source>
</evidence>
<evidence type="ECO:0000256" key="7">
    <source>
        <dbReference type="ARBA" id="ARBA00022884"/>
    </source>
</evidence>
<proteinExistence type="inferred from homology"/>
<evidence type="ECO:0000256" key="4">
    <source>
        <dbReference type="ARBA" id="ARBA00022694"/>
    </source>
</evidence>
<keyword evidence="2 9" id="KW-0820">tRNA-binding</keyword>
<comment type="caution">
    <text evidence="13">The sequence shown here is derived from an EMBL/GenBank/DDBJ whole genome shotgun (WGS) entry which is preliminary data.</text>
</comment>
<reference evidence="14" key="1">
    <citation type="journal article" date="2019" name="Int. J. Syst. Evol. Microbiol.">
        <title>The Global Catalogue of Microorganisms (GCM) 10K type strain sequencing project: providing services to taxonomists for standard genome sequencing and annotation.</title>
        <authorList>
            <consortium name="The Broad Institute Genomics Platform"/>
            <consortium name="The Broad Institute Genome Sequencing Center for Infectious Disease"/>
            <person name="Wu L."/>
            <person name="Ma J."/>
        </authorList>
    </citation>
    <scope>NUCLEOTIDE SEQUENCE [LARGE SCALE GENOMIC DNA]</scope>
    <source>
        <strain evidence="14">JCM 15608</strain>
    </source>
</reference>
<dbReference type="InterPro" id="IPR007807">
    <property type="entry name" value="TcmA/NAT10_helicase"/>
</dbReference>
<dbReference type="Pfam" id="PF08351">
    <property type="entry name" value="TmcA_N"/>
    <property type="match status" value="1"/>
</dbReference>
<dbReference type="PANTHER" id="PTHR10925:SF5">
    <property type="entry name" value="RNA CYTIDINE ACETYLTRANSFERASE"/>
    <property type="match status" value="1"/>
</dbReference>
<dbReference type="InterPro" id="IPR013562">
    <property type="entry name" value="TmcA/NAT10_N"/>
</dbReference>
<protein>
    <recommendedName>
        <fullName evidence="9">tRNA(Met) cytidine acetyltransferase TmcA</fullName>
        <ecNumber evidence="9">2.3.1.193</ecNumber>
    </recommendedName>
</protein>
<evidence type="ECO:0000256" key="5">
    <source>
        <dbReference type="ARBA" id="ARBA00022741"/>
    </source>
</evidence>
<name>A0ABP3WKZ0_9GAMM</name>
<evidence type="ECO:0000256" key="1">
    <source>
        <dbReference type="ARBA" id="ARBA00022490"/>
    </source>
</evidence>
<dbReference type="Gene3D" id="3.40.630.30">
    <property type="match status" value="1"/>
</dbReference>
<feature type="domain" description="N-acetyltransferase" evidence="12">
    <location>
        <begin position="413"/>
        <end position="538"/>
    </location>
</feature>
<dbReference type="SUPFAM" id="SSF52540">
    <property type="entry name" value="P-loop containing nucleoside triphosphate hydrolases"/>
    <property type="match status" value="1"/>
</dbReference>
<evidence type="ECO:0000256" key="8">
    <source>
        <dbReference type="ARBA" id="ARBA00023315"/>
    </source>
</evidence>
<keyword evidence="1 9" id="KW-0963">Cytoplasm</keyword>
<comment type="similarity">
    <text evidence="9">Belongs to the TmcA family.</text>
</comment>
<keyword evidence="8 9" id="KW-0012">Acyltransferase</keyword>
<dbReference type="Pfam" id="PF13718">
    <property type="entry name" value="GNAT_acetyltr_2"/>
    <property type="match status" value="1"/>
</dbReference>
<evidence type="ECO:0000256" key="6">
    <source>
        <dbReference type="ARBA" id="ARBA00022840"/>
    </source>
</evidence>